<dbReference type="InterPro" id="IPR013320">
    <property type="entry name" value="ConA-like_dom_sf"/>
</dbReference>
<evidence type="ECO:0000256" key="4">
    <source>
        <dbReference type="ARBA" id="ARBA00023295"/>
    </source>
</evidence>
<proteinExistence type="inferred from homology"/>
<evidence type="ECO:0000313" key="7">
    <source>
        <dbReference type="EMBL" id="UWU14394.1"/>
    </source>
</evidence>
<evidence type="ECO:0000259" key="5">
    <source>
        <dbReference type="Pfam" id="PF00251"/>
    </source>
</evidence>
<protein>
    <recommendedName>
        <fullName evidence="2">beta-fructofuranosidase</fullName>
        <ecNumber evidence="2">3.2.1.26</ecNumber>
    </recommendedName>
</protein>
<comment type="similarity">
    <text evidence="1">Belongs to the glycosyl hydrolase 32 family.</text>
</comment>
<dbReference type="InterPro" id="IPR018053">
    <property type="entry name" value="Glyco_hydro_32_AS"/>
</dbReference>
<dbReference type="Gene3D" id="2.115.10.20">
    <property type="entry name" value="Glycosyl hydrolase domain, family 43"/>
    <property type="match status" value="1"/>
</dbReference>
<dbReference type="EC" id="3.2.1.26" evidence="2"/>
<evidence type="ECO:0000313" key="8">
    <source>
        <dbReference type="Proteomes" id="UP000232164"/>
    </source>
</evidence>
<reference evidence="7" key="3">
    <citation type="submission" date="2022-09" db="EMBL/GenBank/DDBJ databases">
        <title>Australian commercial rhizobial inoculants.</title>
        <authorList>
            <person name="Kohlmeier M.G."/>
            <person name="O'Hara G.W."/>
            <person name="Colombi E."/>
            <person name="Ramsay J.P."/>
            <person name="Terpolilli J."/>
        </authorList>
    </citation>
    <scope>NUCLEOTIDE SEQUENCE</scope>
    <source>
        <strain evidence="7">WSM1592</strain>
    </source>
</reference>
<dbReference type="Proteomes" id="UP001060123">
    <property type="component" value="Chromosome"/>
</dbReference>
<reference evidence="6 8" key="2">
    <citation type="submission" date="2017-12" db="EMBL/GenBank/DDBJ databases">
        <title>Genome sequence of Rhizobium sullae HCNT1 isolated from Sulla coronaria nodules and featuring peculiar denitrification phenotypes.</title>
        <authorList>
            <person name="De Diego-Diaz B."/>
            <person name="Treu L."/>
            <person name="Campanaro S."/>
            <person name="Da Silva Duarte V."/>
            <person name="Basaglia M."/>
            <person name="Favaro L."/>
            <person name="Casella S."/>
            <person name="Squartini A."/>
        </authorList>
    </citation>
    <scope>NUCLEOTIDE SEQUENCE [LARGE SCALE GENOMIC DNA]</scope>
    <source>
        <strain evidence="6 8">HCNT1</strain>
    </source>
</reference>
<dbReference type="EMBL" id="PIQN01000005">
    <property type="protein sequence ID" value="PKA44158.1"/>
    <property type="molecule type" value="Genomic_DNA"/>
</dbReference>
<dbReference type="InterPro" id="IPR013148">
    <property type="entry name" value="Glyco_hydro_32_N"/>
</dbReference>
<dbReference type="InterPro" id="IPR051214">
    <property type="entry name" value="GH32_Enzymes"/>
</dbReference>
<dbReference type="Proteomes" id="UP000232164">
    <property type="component" value="Unassembled WGS sequence"/>
</dbReference>
<accession>A0A2N0DDJ0</accession>
<keyword evidence="9" id="KW-1185">Reference proteome</keyword>
<dbReference type="GO" id="GO:0004564">
    <property type="term" value="F:beta-fructofuranosidase activity"/>
    <property type="evidence" value="ECO:0007669"/>
    <property type="project" value="UniProtKB-EC"/>
</dbReference>
<dbReference type="Pfam" id="PF00251">
    <property type="entry name" value="Glyco_hydro_32N"/>
    <property type="match status" value="1"/>
</dbReference>
<evidence type="ECO:0000256" key="2">
    <source>
        <dbReference type="ARBA" id="ARBA00012758"/>
    </source>
</evidence>
<keyword evidence="4" id="KW-0326">Glycosidase</keyword>
<dbReference type="PANTHER" id="PTHR43101:SF1">
    <property type="entry name" value="BETA-FRUCTOSIDASE"/>
    <property type="match status" value="1"/>
</dbReference>
<reference evidence="6 8" key="1">
    <citation type="submission" date="2017-11" db="EMBL/GenBank/DDBJ databases">
        <authorList>
            <person name="Han C.G."/>
        </authorList>
    </citation>
    <scope>NUCLEOTIDE SEQUENCE [LARGE SCALE GENOMIC DNA]</scope>
    <source>
        <strain evidence="6 8">HCNT1</strain>
    </source>
</reference>
<feature type="domain" description="Glycosyl hydrolase family 32 N-terminal" evidence="5">
    <location>
        <begin position="122"/>
        <end position="431"/>
    </location>
</feature>
<evidence type="ECO:0000256" key="3">
    <source>
        <dbReference type="ARBA" id="ARBA00022801"/>
    </source>
</evidence>
<dbReference type="PROSITE" id="PS00609">
    <property type="entry name" value="GLYCOSYL_HYDROL_F32"/>
    <property type="match status" value="1"/>
</dbReference>
<keyword evidence="3 7" id="KW-0378">Hydrolase</keyword>
<dbReference type="GO" id="GO:0005975">
    <property type="term" value="P:carbohydrate metabolic process"/>
    <property type="evidence" value="ECO:0007669"/>
    <property type="project" value="InterPro"/>
</dbReference>
<sequence>MTPHANPASLVDGSTEALSAVLPAGTMLHAWLKAAHPGRPAELKVAQGERELACLIAKNAEEFELLTLAVETGGETLFSYDTATTVISIIYAYAPADVLDTGMTVLYSADANAAPDVPDGYHFRPPFGWMNDPNGFGRFGDKVHLFYQHYPHSLRWNTMHWGHAVSDDLLHWTHLPIFLFPSAELSARADGRGGAFSGTAIPLGEDAPGVRVFFTEQVRDRVPEEQIQLTAVSNDMVTSNPPEVILPDRPVGLELTLDFRDPYVVKGPDGRWKMLLGSRDHAGGVILLYETNDPGAAGSWTFVGILHREDRFGMTAAECPCLVPLDGPANDPQTRWALTFGLLTSRDPATGRRNITIATVGRFDGRNFIKEFEQELDFGTDAYAFQAFVDGSGPVGIAWLANWTDVSNKADFPSAMTLPRQVLLRDGALLTPPVAAVERLRQRPVDDIMLRSGETVGLGNGAVEIVIDLAAPGAVFDLELDHPDVELGLRVGQEGLSIIYDIRNGKSPPRYIAAGARPSTLRVFLDVGSIEVFADDGRWTGTKRLPGLGAVRSARLVAPQGNVATARIWQLKL</sequence>
<dbReference type="Gene3D" id="2.60.120.560">
    <property type="entry name" value="Exo-inulinase, domain 1"/>
    <property type="match status" value="1"/>
</dbReference>
<dbReference type="RefSeq" id="WP_027510673.1">
    <property type="nucleotide sequence ID" value="NZ_CP104143.1"/>
</dbReference>
<dbReference type="PANTHER" id="PTHR43101">
    <property type="entry name" value="BETA-FRUCTOSIDASE"/>
    <property type="match status" value="1"/>
</dbReference>
<dbReference type="AlphaFoldDB" id="A0A2N0DDJ0"/>
<dbReference type="InterPro" id="IPR001362">
    <property type="entry name" value="Glyco_hydro_32"/>
</dbReference>
<evidence type="ECO:0000313" key="9">
    <source>
        <dbReference type="Proteomes" id="UP001060123"/>
    </source>
</evidence>
<dbReference type="STRING" id="1041146.GCA_000427985_01184"/>
<dbReference type="SMART" id="SM00640">
    <property type="entry name" value="Glyco_32"/>
    <property type="match status" value="1"/>
</dbReference>
<gene>
    <name evidence="6" type="ORF">CWR43_07635</name>
    <name evidence="7" type="ORF">N2599_20175</name>
</gene>
<dbReference type="SUPFAM" id="SSF49899">
    <property type="entry name" value="Concanavalin A-like lectins/glucanases"/>
    <property type="match status" value="1"/>
</dbReference>
<evidence type="ECO:0000313" key="6">
    <source>
        <dbReference type="EMBL" id="PKA44158.1"/>
    </source>
</evidence>
<dbReference type="EMBL" id="CP104143">
    <property type="protein sequence ID" value="UWU14394.1"/>
    <property type="molecule type" value="Genomic_DNA"/>
</dbReference>
<name>A0A2N0DDJ0_RHISU</name>
<evidence type="ECO:0000256" key="1">
    <source>
        <dbReference type="ARBA" id="ARBA00009902"/>
    </source>
</evidence>
<organism evidence="6 8">
    <name type="scientific">Rhizobium sullae</name>
    <name type="common">Rhizobium hedysari</name>
    <dbReference type="NCBI Taxonomy" id="50338"/>
    <lineage>
        <taxon>Bacteria</taxon>
        <taxon>Pseudomonadati</taxon>
        <taxon>Pseudomonadota</taxon>
        <taxon>Alphaproteobacteria</taxon>
        <taxon>Hyphomicrobiales</taxon>
        <taxon>Rhizobiaceae</taxon>
        <taxon>Rhizobium/Agrobacterium group</taxon>
        <taxon>Rhizobium</taxon>
    </lineage>
</organism>
<dbReference type="SUPFAM" id="SSF75005">
    <property type="entry name" value="Arabinanase/levansucrase/invertase"/>
    <property type="match status" value="1"/>
</dbReference>
<dbReference type="InterPro" id="IPR023296">
    <property type="entry name" value="Glyco_hydro_beta-prop_sf"/>
</dbReference>